<proteinExistence type="predicted"/>
<gene>
    <name evidence="1" type="ORF">SAMN05192549_106158</name>
</gene>
<name>A0A1M7Q463_9BURK</name>
<dbReference type="EMBL" id="FRCX01000006">
    <property type="protein sequence ID" value="SHN25000.1"/>
    <property type="molecule type" value="Genomic_DNA"/>
</dbReference>
<organism evidence="1 2">
    <name type="scientific">Duganella sacchari</name>
    <dbReference type="NCBI Taxonomy" id="551987"/>
    <lineage>
        <taxon>Bacteria</taxon>
        <taxon>Pseudomonadati</taxon>
        <taxon>Pseudomonadota</taxon>
        <taxon>Betaproteobacteria</taxon>
        <taxon>Burkholderiales</taxon>
        <taxon>Oxalobacteraceae</taxon>
        <taxon>Telluria group</taxon>
        <taxon>Duganella</taxon>
    </lineage>
</organism>
<sequence>MNKFSLEEILMSDLILRVQQSRFTNELVKLLAQMAHREFH</sequence>
<keyword evidence="2" id="KW-1185">Reference proteome</keyword>
<dbReference type="STRING" id="551987.SAMN05192549_106158"/>
<dbReference type="AlphaFoldDB" id="A0A1M7Q463"/>
<accession>A0A1M7Q463</accession>
<evidence type="ECO:0000313" key="1">
    <source>
        <dbReference type="EMBL" id="SHN25000.1"/>
    </source>
</evidence>
<reference evidence="2" key="1">
    <citation type="submission" date="2016-11" db="EMBL/GenBank/DDBJ databases">
        <authorList>
            <person name="Varghese N."/>
            <person name="Submissions S."/>
        </authorList>
    </citation>
    <scope>NUCLEOTIDE SEQUENCE [LARGE SCALE GENOMIC DNA]</scope>
    <source>
        <strain evidence="2">Sac-22</strain>
    </source>
</reference>
<evidence type="ECO:0000313" key="2">
    <source>
        <dbReference type="Proteomes" id="UP000184339"/>
    </source>
</evidence>
<protein>
    <submittedName>
        <fullName evidence="1">Uncharacterized protein</fullName>
    </submittedName>
</protein>
<dbReference type="Proteomes" id="UP000184339">
    <property type="component" value="Unassembled WGS sequence"/>
</dbReference>